<sequence>MMLRKVSILCIFFISGVLLFFTWSGYVEREFHVVEYRGQVIKKHKTEHVLDIGTSLRTQPSYKIVFSNGKELEVPYSVYQQINKGRYTVIMKQEDHMVISK</sequence>
<evidence type="ECO:0000313" key="1">
    <source>
        <dbReference type="EMBL" id="MBN3545572.1"/>
    </source>
</evidence>
<keyword evidence="2" id="KW-1185">Reference proteome</keyword>
<name>A0ABS2ZBK9_9BACL</name>
<gene>
    <name evidence="1" type="ORF">JYA64_09720</name>
</gene>
<organism evidence="1 2">
    <name type="scientific">Fictibacillus barbaricus</name>
    <dbReference type="NCBI Taxonomy" id="182136"/>
    <lineage>
        <taxon>Bacteria</taxon>
        <taxon>Bacillati</taxon>
        <taxon>Bacillota</taxon>
        <taxon>Bacilli</taxon>
        <taxon>Bacillales</taxon>
        <taxon>Fictibacillaceae</taxon>
        <taxon>Fictibacillus</taxon>
    </lineage>
</organism>
<reference evidence="1 2" key="1">
    <citation type="submission" date="2021-01" db="EMBL/GenBank/DDBJ databases">
        <title>Genome Sequencing of Type Strains.</title>
        <authorList>
            <person name="Lemaire J.F."/>
            <person name="Inderbitzin P."/>
            <person name="Collins S.B."/>
            <person name="Wespe N."/>
            <person name="Knight-Connoni V."/>
        </authorList>
    </citation>
    <scope>NUCLEOTIDE SEQUENCE [LARGE SCALE GENOMIC DNA]</scope>
    <source>
        <strain evidence="1 2">DSM 14730</strain>
    </source>
</reference>
<accession>A0ABS2ZBK9</accession>
<dbReference type="Proteomes" id="UP001319060">
    <property type="component" value="Unassembled WGS sequence"/>
</dbReference>
<protein>
    <recommendedName>
        <fullName evidence="3">DUF3139 domain-containing protein</fullName>
    </recommendedName>
</protein>
<dbReference type="EMBL" id="JAFHKS010000043">
    <property type="protein sequence ID" value="MBN3545572.1"/>
    <property type="molecule type" value="Genomic_DNA"/>
</dbReference>
<comment type="caution">
    <text evidence="1">The sequence shown here is derived from an EMBL/GenBank/DDBJ whole genome shotgun (WGS) entry which is preliminary data.</text>
</comment>
<proteinExistence type="predicted"/>
<evidence type="ECO:0000313" key="2">
    <source>
        <dbReference type="Proteomes" id="UP001319060"/>
    </source>
</evidence>
<evidence type="ECO:0008006" key="3">
    <source>
        <dbReference type="Google" id="ProtNLM"/>
    </source>
</evidence>
<dbReference type="RefSeq" id="WP_229754257.1">
    <property type="nucleotide sequence ID" value="NZ_BMCE01000002.1"/>
</dbReference>